<proteinExistence type="predicted"/>
<dbReference type="EMBL" id="LAZR01065875">
    <property type="protein sequence ID" value="KKK54675.1"/>
    <property type="molecule type" value="Genomic_DNA"/>
</dbReference>
<reference evidence="2" key="1">
    <citation type="journal article" date="2015" name="Nature">
        <title>Complex archaea that bridge the gap between prokaryotes and eukaryotes.</title>
        <authorList>
            <person name="Spang A."/>
            <person name="Saw J.H."/>
            <person name="Jorgensen S.L."/>
            <person name="Zaremba-Niedzwiedzka K."/>
            <person name="Martijn J."/>
            <person name="Lind A.E."/>
            <person name="van Eijk R."/>
            <person name="Schleper C."/>
            <person name="Guy L."/>
            <person name="Ettema T.J."/>
        </authorList>
    </citation>
    <scope>NUCLEOTIDE SEQUENCE</scope>
</reference>
<dbReference type="AlphaFoldDB" id="A0A0F8X1H7"/>
<accession>A0A0F8X1H7</accession>
<feature type="non-terminal residue" evidence="2">
    <location>
        <position position="1"/>
    </location>
</feature>
<keyword evidence="1" id="KW-0812">Transmembrane</keyword>
<comment type="caution">
    <text evidence="2">The sequence shown here is derived from an EMBL/GenBank/DDBJ whole genome shotgun (WGS) entry which is preliminary data.</text>
</comment>
<protein>
    <submittedName>
        <fullName evidence="2">Uncharacterized protein</fullName>
    </submittedName>
</protein>
<sequence length="38" mass="4392">FMGLNLAESSAASYILLFITMFVVVFLYRAMRMQKEAE</sequence>
<evidence type="ECO:0000256" key="1">
    <source>
        <dbReference type="SAM" id="Phobius"/>
    </source>
</evidence>
<evidence type="ECO:0000313" key="2">
    <source>
        <dbReference type="EMBL" id="KKK54675.1"/>
    </source>
</evidence>
<keyword evidence="1" id="KW-0472">Membrane</keyword>
<keyword evidence="1" id="KW-1133">Transmembrane helix</keyword>
<name>A0A0F8X1H7_9ZZZZ</name>
<gene>
    <name evidence="2" type="ORF">LCGC14_3082300</name>
</gene>
<organism evidence="2">
    <name type="scientific">marine sediment metagenome</name>
    <dbReference type="NCBI Taxonomy" id="412755"/>
    <lineage>
        <taxon>unclassified sequences</taxon>
        <taxon>metagenomes</taxon>
        <taxon>ecological metagenomes</taxon>
    </lineage>
</organism>
<feature type="transmembrane region" description="Helical" evidence="1">
    <location>
        <begin position="12"/>
        <end position="31"/>
    </location>
</feature>